<feature type="region of interest" description="Disordered" evidence="1">
    <location>
        <begin position="213"/>
        <end position="253"/>
    </location>
</feature>
<keyword evidence="2" id="KW-0812">Transmembrane</keyword>
<accession>E8R6K9</accession>
<keyword evidence="2" id="KW-0472">Membrane</keyword>
<evidence type="ECO:0000313" key="4">
    <source>
        <dbReference type="Proteomes" id="UP000008631"/>
    </source>
</evidence>
<dbReference type="HOGENOM" id="CLU_905448_0_0_0"/>
<protein>
    <recommendedName>
        <fullName evidence="5">Zinc-finger domain-containing protein</fullName>
    </recommendedName>
</protein>
<organism evidence="3 4">
    <name type="scientific">Isosphaera pallida (strain ATCC 43644 / DSM 9630 / IS1B)</name>
    <dbReference type="NCBI Taxonomy" id="575540"/>
    <lineage>
        <taxon>Bacteria</taxon>
        <taxon>Pseudomonadati</taxon>
        <taxon>Planctomycetota</taxon>
        <taxon>Planctomycetia</taxon>
        <taxon>Isosphaerales</taxon>
        <taxon>Isosphaeraceae</taxon>
        <taxon>Isosphaera</taxon>
    </lineage>
</organism>
<feature type="compositionally biased region" description="Low complexity" evidence="1">
    <location>
        <begin position="235"/>
        <end position="247"/>
    </location>
</feature>
<proteinExistence type="predicted"/>
<dbReference type="Proteomes" id="UP000008631">
    <property type="component" value="Chromosome"/>
</dbReference>
<dbReference type="InParanoid" id="E8R6K9"/>
<keyword evidence="2" id="KW-1133">Transmembrane helix</keyword>
<gene>
    <name evidence="3" type="ordered locus">Isop_2343</name>
</gene>
<reference key="1">
    <citation type="submission" date="2010-11" db="EMBL/GenBank/DDBJ databases">
        <title>The complete sequence of chromosome of Isophaera pallida ATCC 43644.</title>
        <authorList>
            <consortium name="US DOE Joint Genome Institute (JGI-PGF)"/>
            <person name="Lucas S."/>
            <person name="Copeland A."/>
            <person name="Lapidus A."/>
            <person name="Bruce D."/>
            <person name="Goodwin L."/>
            <person name="Pitluck S."/>
            <person name="Kyrpides N."/>
            <person name="Mavromatis K."/>
            <person name="Pagani I."/>
            <person name="Ivanova N."/>
            <person name="Saunders E."/>
            <person name="Brettin T."/>
            <person name="Detter J.C."/>
            <person name="Han C."/>
            <person name="Tapia R."/>
            <person name="Land M."/>
            <person name="Hauser L."/>
            <person name="Markowitz V."/>
            <person name="Cheng J.-F."/>
            <person name="Hugenholtz P."/>
            <person name="Woyke T."/>
            <person name="Wu D."/>
            <person name="Eisen J.A."/>
        </authorList>
    </citation>
    <scope>NUCLEOTIDE SEQUENCE</scope>
    <source>
        <strain>ATCC 43644</strain>
    </source>
</reference>
<name>E8R6K9_ISOPI</name>
<evidence type="ECO:0000256" key="2">
    <source>
        <dbReference type="SAM" id="Phobius"/>
    </source>
</evidence>
<dbReference type="EMBL" id="CP002353">
    <property type="protein sequence ID" value="ADV62920.1"/>
    <property type="molecule type" value="Genomic_DNA"/>
</dbReference>
<dbReference type="KEGG" id="ipa:Isop_2343"/>
<evidence type="ECO:0000256" key="1">
    <source>
        <dbReference type="SAM" id="MobiDB-lite"/>
    </source>
</evidence>
<sequence length="307" mass="32969">MSASCRIVERAVTRRLDDRLDPALWLVETPGDPVGEIEAIRRHLDACPHCRASWENAQRLARASTALARRTARVAETLGSPEFVERVWTAWRDAEKTTAAPLIVVGRVGSRDERRRVVGIALVWAAVLVLAVGLGWRLGARLSGVGEKVDPASPNLAGRQVGSDRPTSASAMATVAVDRELVRVTTATLGLVRRASEPAARVGRDLLEVSRVLPETPGSSSTPRFHLLPLKGWNGTEPSSESSSLESGGRDSGELEPQAVALADLGTRVPSATVSAQTEDSWAVPALRAFRFVLPHADVSSTHKDHD</sequence>
<dbReference type="RefSeq" id="WP_013565208.1">
    <property type="nucleotide sequence ID" value="NC_014962.1"/>
</dbReference>
<dbReference type="STRING" id="575540.Isop_2343"/>
<feature type="transmembrane region" description="Helical" evidence="2">
    <location>
        <begin position="117"/>
        <end position="136"/>
    </location>
</feature>
<dbReference type="OrthoDB" id="5517948at2"/>
<keyword evidence="4" id="KW-1185">Reference proteome</keyword>
<reference evidence="3 4" key="2">
    <citation type="journal article" date="2011" name="Stand. Genomic Sci.">
        <title>Complete genome sequence of Isosphaera pallida type strain (IS1B).</title>
        <authorList>
            <consortium name="US DOE Joint Genome Institute (JGI-PGF)"/>
            <person name="Goker M."/>
            <person name="Cleland D."/>
            <person name="Saunders E."/>
            <person name="Lapidus A."/>
            <person name="Nolan M."/>
            <person name="Lucas S."/>
            <person name="Hammon N."/>
            <person name="Deshpande S."/>
            <person name="Cheng J.F."/>
            <person name="Tapia R."/>
            <person name="Han C."/>
            <person name="Goodwin L."/>
            <person name="Pitluck S."/>
            <person name="Liolios K."/>
            <person name="Pagani I."/>
            <person name="Ivanova N."/>
            <person name="Mavromatis K."/>
            <person name="Pati A."/>
            <person name="Chen A."/>
            <person name="Palaniappan K."/>
            <person name="Land M."/>
            <person name="Hauser L."/>
            <person name="Chang Y.J."/>
            <person name="Jeffries C.D."/>
            <person name="Detter J.C."/>
            <person name="Beck B."/>
            <person name="Woyke T."/>
            <person name="Bristow J."/>
            <person name="Eisen J.A."/>
            <person name="Markowitz V."/>
            <person name="Hugenholtz P."/>
            <person name="Kyrpides N.C."/>
            <person name="Klenk H.P."/>
        </authorList>
    </citation>
    <scope>NUCLEOTIDE SEQUENCE [LARGE SCALE GENOMIC DNA]</scope>
    <source>
        <strain evidence="4">ATCC 43644 / DSM 9630 / IS1B</strain>
    </source>
</reference>
<evidence type="ECO:0008006" key="5">
    <source>
        <dbReference type="Google" id="ProtNLM"/>
    </source>
</evidence>
<evidence type="ECO:0000313" key="3">
    <source>
        <dbReference type="EMBL" id="ADV62920.1"/>
    </source>
</evidence>
<dbReference type="AlphaFoldDB" id="E8R6K9"/>